<evidence type="ECO:0000256" key="1">
    <source>
        <dbReference type="ARBA" id="ARBA00022723"/>
    </source>
</evidence>
<dbReference type="PROSITE" id="PS00031">
    <property type="entry name" value="NUCLEAR_REC_DBD_1"/>
    <property type="match status" value="1"/>
</dbReference>
<evidence type="ECO:0000256" key="4">
    <source>
        <dbReference type="ARBA" id="ARBA00023015"/>
    </source>
</evidence>
<evidence type="ECO:0000256" key="7">
    <source>
        <dbReference type="ARBA" id="ARBA00023170"/>
    </source>
</evidence>
<dbReference type="FunFam" id="3.30.50.10:FF:000116">
    <property type="entry name" value="Nuclear receptor subfamily 4, group A, member 1"/>
    <property type="match status" value="1"/>
</dbReference>
<keyword evidence="1" id="KW-0479">Metal-binding</keyword>
<dbReference type="CDD" id="cd06969">
    <property type="entry name" value="NR_DBD_NGFI-B"/>
    <property type="match status" value="1"/>
</dbReference>
<proteinExistence type="predicted"/>
<dbReference type="PANTHER" id="PTHR24085:SF4">
    <property type="entry name" value="NUCLEAR HORMONE RECEPTOR HR38-RELATED"/>
    <property type="match status" value="1"/>
</dbReference>
<accession>A0AAF3E9V3</accession>
<name>A0AAF3E9V3_9BILA</name>
<keyword evidence="7" id="KW-0675">Receptor</keyword>
<dbReference type="PRINTS" id="PR00047">
    <property type="entry name" value="STROIDFINGER"/>
</dbReference>
<dbReference type="SUPFAM" id="SSF48508">
    <property type="entry name" value="Nuclear receptor ligand-binding domain"/>
    <property type="match status" value="1"/>
</dbReference>
<dbReference type="Gene3D" id="1.10.565.10">
    <property type="entry name" value="Retinoid X Receptor"/>
    <property type="match status" value="1"/>
</dbReference>
<dbReference type="Proteomes" id="UP000887575">
    <property type="component" value="Unassembled WGS sequence"/>
</dbReference>
<reference evidence="13" key="1">
    <citation type="submission" date="2024-02" db="UniProtKB">
        <authorList>
            <consortium name="WormBaseParasite"/>
        </authorList>
    </citation>
    <scope>IDENTIFICATION</scope>
</reference>
<dbReference type="Pfam" id="PF00105">
    <property type="entry name" value="zf-C4"/>
    <property type="match status" value="1"/>
</dbReference>
<dbReference type="InterPro" id="IPR001628">
    <property type="entry name" value="Znf_hrmn_rcpt"/>
</dbReference>
<evidence type="ECO:0000256" key="2">
    <source>
        <dbReference type="ARBA" id="ARBA00022771"/>
    </source>
</evidence>
<evidence type="ECO:0000313" key="13">
    <source>
        <dbReference type="WBParaSite" id="MBELARI_LOCUS10688"/>
    </source>
</evidence>
<evidence type="ECO:0000256" key="5">
    <source>
        <dbReference type="ARBA" id="ARBA00023125"/>
    </source>
</evidence>
<keyword evidence="3" id="KW-0862">Zinc</keyword>
<keyword evidence="5" id="KW-0238">DNA-binding</keyword>
<evidence type="ECO:0000313" key="12">
    <source>
        <dbReference type="Proteomes" id="UP000887575"/>
    </source>
</evidence>
<keyword evidence="6" id="KW-0804">Transcription</keyword>
<sequence length="661" mass="72995">MLLSSSHSRPHHQPLHVQTNFSQTQFGSPVSPVYGSCATWPSAGEVEETPHQAASLSTAGRLSASLESLDMDELFGSRQASPEVGPSTSRGSHRRMSRRSASILHKRDTDLERLIDDLLTVEKNQNQSQTGTPQPGEHSVDPASTPHFFPTCDDVSQAPSTTPPLEAPPMDQKMLTQIKTEPMGSLAFGAGPGYMPQYQGNRFFNHLNTLPSPFQQCDFPMPPPTGLAPYQNLFCPQSVPFAQLDARRGSHGTISSTPSSHTTASTPIQPTSPGYQQTTHPFFRLGMFAQQEFPTSSQAGEDDQEKLCAVCSDKAVCLHYGARTCEGCKGFFKRTVQKKAKYVCAGNKNCPIDKRYRSRCQYCRYQKCLQVGMVKEIVRNGSLAGRRGRLSSKTKSNQTDGPPSPALPLLSLLVKSFDLAKESSQTALQIKNPSLPQLFQLLDAEFRGIARFIQHIPHINDIGKDDLALMAHRSFFPIFATKIVMRSTEDEFIFESGERVPIGAIPEPFAAFFHTLALEWRPFRQSIDWEPPSFCALLALQLFSSNNETNSMGFGTKPHVDKTQSTIVNALKDHCATGTQPSKLAKIVQQIEKFDVMNRMGLDALGNCLRQGLVLPPSLQIVCDCFRADPQSMAISQAPITMHGDFIPQPQMFDKRLGFMI</sequence>
<dbReference type="SUPFAM" id="SSF57716">
    <property type="entry name" value="Glucocorticoid receptor-like (DNA-binding domain)"/>
    <property type="match status" value="1"/>
</dbReference>
<keyword evidence="12" id="KW-1185">Reference proteome</keyword>
<dbReference type="Gene3D" id="3.30.50.10">
    <property type="entry name" value="Erythroid Transcription Factor GATA-1, subunit A"/>
    <property type="match status" value="1"/>
</dbReference>
<feature type="region of interest" description="Disordered" evidence="9">
    <location>
        <begin position="75"/>
        <end position="108"/>
    </location>
</feature>
<feature type="region of interest" description="Disordered" evidence="9">
    <location>
        <begin position="1"/>
        <end position="23"/>
    </location>
</feature>
<dbReference type="GO" id="GO:0005634">
    <property type="term" value="C:nucleus"/>
    <property type="evidence" value="ECO:0007669"/>
    <property type="project" value="TreeGrafter"/>
</dbReference>
<feature type="domain" description="NR LBD" evidence="11">
    <location>
        <begin position="405"/>
        <end position="627"/>
    </location>
</feature>
<organism evidence="12 13">
    <name type="scientific">Mesorhabditis belari</name>
    <dbReference type="NCBI Taxonomy" id="2138241"/>
    <lineage>
        <taxon>Eukaryota</taxon>
        <taxon>Metazoa</taxon>
        <taxon>Ecdysozoa</taxon>
        <taxon>Nematoda</taxon>
        <taxon>Chromadorea</taxon>
        <taxon>Rhabditida</taxon>
        <taxon>Rhabditina</taxon>
        <taxon>Rhabditomorpha</taxon>
        <taxon>Rhabditoidea</taxon>
        <taxon>Rhabditidae</taxon>
        <taxon>Mesorhabditinae</taxon>
        <taxon>Mesorhabditis</taxon>
    </lineage>
</organism>
<feature type="compositionally biased region" description="Low complexity" evidence="9">
    <location>
        <begin position="251"/>
        <end position="268"/>
    </location>
</feature>
<dbReference type="InterPro" id="IPR000536">
    <property type="entry name" value="Nucl_hrmn_rcpt_lig-bd"/>
</dbReference>
<dbReference type="PROSITE" id="PS51843">
    <property type="entry name" value="NR_LBD"/>
    <property type="match status" value="1"/>
</dbReference>
<keyword evidence="2" id="KW-0863">Zinc-finger</keyword>
<dbReference type="GO" id="GO:0035259">
    <property type="term" value="F:nuclear glucocorticoid receptor binding"/>
    <property type="evidence" value="ECO:0007669"/>
    <property type="project" value="TreeGrafter"/>
</dbReference>
<dbReference type="PROSITE" id="PS51030">
    <property type="entry name" value="NUCLEAR_REC_DBD_2"/>
    <property type="match status" value="1"/>
</dbReference>
<evidence type="ECO:0000256" key="8">
    <source>
        <dbReference type="ARBA" id="ARBA00023242"/>
    </source>
</evidence>
<dbReference type="WBParaSite" id="MBELARI_LOCUS10688">
    <property type="protein sequence ID" value="MBELARI_LOCUS10688"/>
    <property type="gene ID" value="MBELARI_LOCUS10688"/>
</dbReference>
<dbReference type="GO" id="GO:0071376">
    <property type="term" value="P:cellular response to corticotropin-releasing hormone stimulus"/>
    <property type="evidence" value="ECO:0007669"/>
    <property type="project" value="TreeGrafter"/>
</dbReference>
<dbReference type="GO" id="GO:0005667">
    <property type="term" value="C:transcription regulator complex"/>
    <property type="evidence" value="ECO:0007669"/>
    <property type="project" value="TreeGrafter"/>
</dbReference>
<dbReference type="SMART" id="SM00399">
    <property type="entry name" value="ZnF_C4"/>
    <property type="match status" value="1"/>
</dbReference>
<feature type="domain" description="Nuclear receptor" evidence="10">
    <location>
        <begin position="305"/>
        <end position="380"/>
    </location>
</feature>
<dbReference type="GO" id="GO:0000981">
    <property type="term" value="F:DNA-binding transcription factor activity, RNA polymerase II-specific"/>
    <property type="evidence" value="ECO:0007669"/>
    <property type="project" value="TreeGrafter"/>
</dbReference>
<feature type="region of interest" description="Disordered" evidence="9">
    <location>
        <begin position="386"/>
        <end position="405"/>
    </location>
</feature>
<feature type="compositionally biased region" description="Polar residues" evidence="9">
    <location>
        <begin position="124"/>
        <end position="133"/>
    </location>
</feature>
<feature type="region of interest" description="Disordered" evidence="9">
    <location>
        <begin position="124"/>
        <end position="170"/>
    </location>
</feature>
<protein>
    <submittedName>
        <fullName evidence="13">Uncharacterized protein</fullName>
    </submittedName>
</protein>
<feature type="region of interest" description="Disordered" evidence="9">
    <location>
        <begin position="249"/>
        <end position="275"/>
    </location>
</feature>
<keyword evidence="4" id="KW-0805">Transcription regulation</keyword>
<dbReference type="AlphaFoldDB" id="A0AAF3E9V3"/>
<dbReference type="InterPro" id="IPR013088">
    <property type="entry name" value="Znf_NHR/GATA"/>
</dbReference>
<dbReference type="PANTHER" id="PTHR24085">
    <property type="entry name" value="NUCLEAR HORMONE RECEPTOR"/>
    <property type="match status" value="1"/>
</dbReference>
<evidence type="ECO:0000256" key="9">
    <source>
        <dbReference type="SAM" id="MobiDB-lite"/>
    </source>
</evidence>
<evidence type="ECO:0000256" key="3">
    <source>
        <dbReference type="ARBA" id="ARBA00022833"/>
    </source>
</evidence>
<evidence type="ECO:0000259" key="10">
    <source>
        <dbReference type="PROSITE" id="PS51030"/>
    </source>
</evidence>
<dbReference type="GO" id="GO:0000978">
    <property type="term" value="F:RNA polymerase II cis-regulatory region sequence-specific DNA binding"/>
    <property type="evidence" value="ECO:0007669"/>
    <property type="project" value="TreeGrafter"/>
</dbReference>
<evidence type="ECO:0000259" key="11">
    <source>
        <dbReference type="PROSITE" id="PS51843"/>
    </source>
</evidence>
<dbReference type="GO" id="GO:0008270">
    <property type="term" value="F:zinc ion binding"/>
    <property type="evidence" value="ECO:0007669"/>
    <property type="project" value="UniProtKB-KW"/>
</dbReference>
<keyword evidence="8" id="KW-0539">Nucleus</keyword>
<evidence type="ECO:0000256" key="6">
    <source>
        <dbReference type="ARBA" id="ARBA00023163"/>
    </source>
</evidence>
<dbReference type="InterPro" id="IPR035500">
    <property type="entry name" value="NHR-like_dom_sf"/>
</dbReference>